<organism evidence="2 3">
    <name type="scientific">Rhizopus stolonifer</name>
    <name type="common">Rhizopus nigricans</name>
    <dbReference type="NCBI Taxonomy" id="4846"/>
    <lineage>
        <taxon>Eukaryota</taxon>
        <taxon>Fungi</taxon>
        <taxon>Fungi incertae sedis</taxon>
        <taxon>Mucoromycota</taxon>
        <taxon>Mucoromycotina</taxon>
        <taxon>Mucoromycetes</taxon>
        <taxon>Mucorales</taxon>
        <taxon>Mucorineae</taxon>
        <taxon>Rhizopodaceae</taxon>
        <taxon>Rhizopus</taxon>
    </lineage>
</organism>
<feature type="domain" description="Prospore membrane adapter protein SPO71 PH" evidence="1">
    <location>
        <begin position="244"/>
        <end position="364"/>
    </location>
</feature>
<dbReference type="OrthoDB" id="5579281at2759"/>
<dbReference type="STRING" id="4846.A0A367KJB1"/>
<dbReference type="InterPro" id="IPR040345">
    <property type="entry name" value="Mug56/Spo71"/>
</dbReference>
<dbReference type="PANTHER" id="PTHR28076:SF1">
    <property type="entry name" value="PROSPORE MEMBRANE ADAPTER PROTEIN SPO71"/>
    <property type="match status" value="1"/>
</dbReference>
<dbReference type="GO" id="GO:1902657">
    <property type="term" value="P:protein localization to prospore membrane"/>
    <property type="evidence" value="ECO:0007669"/>
    <property type="project" value="InterPro"/>
</dbReference>
<dbReference type="InterPro" id="IPR057379">
    <property type="entry name" value="PH_SPO71"/>
</dbReference>
<reference evidence="2 3" key="1">
    <citation type="journal article" date="2018" name="G3 (Bethesda)">
        <title>Phylogenetic and Phylogenomic Definition of Rhizopus Species.</title>
        <authorList>
            <person name="Gryganskyi A.P."/>
            <person name="Golan J."/>
            <person name="Dolatabadi S."/>
            <person name="Mondo S."/>
            <person name="Robb S."/>
            <person name="Idnurm A."/>
            <person name="Muszewska A."/>
            <person name="Steczkiewicz K."/>
            <person name="Masonjones S."/>
            <person name="Liao H.L."/>
            <person name="Gajdeczka M.T."/>
            <person name="Anike F."/>
            <person name="Vuek A."/>
            <person name="Anishchenko I.M."/>
            <person name="Voigt K."/>
            <person name="de Hoog G.S."/>
            <person name="Smith M.E."/>
            <person name="Heitman J."/>
            <person name="Vilgalys R."/>
            <person name="Stajich J.E."/>
        </authorList>
    </citation>
    <scope>NUCLEOTIDE SEQUENCE [LARGE SCALE GENOMIC DNA]</scope>
    <source>
        <strain evidence="2 3">LSU 92-RS-03</strain>
    </source>
</reference>
<protein>
    <recommendedName>
        <fullName evidence="1">Prospore membrane adapter protein SPO71 PH domain-containing protein</fullName>
    </recommendedName>
</protein>
<evidence type="ECO:0000313" key="3">
    <source>
        <dbReference type="Proteomes" id="UP000253551"/>
    </source>
</evidence>
<accession>A0A367KJB1</accession>
<comment type="caution">
    <text evidence="2">The sequence shown here is derived from an EMBL/GenBank/DDBJ whole genome shotgun (WGS) entry which is preliminary data.</text>
</comment>
<dbReference type="PANTHER" id="PTHR28076">
    <property type="entry name" value="SPORULATION-SPECIFIC PROTEIN 71"/>
    <property type="match status" value="1"/>
</dbReference>
<dbReference type="Proteomes" id="UP000253551">
    <property type="component" value="Unassembled WGS sequence"/>
</dbReference>
<dbReference type="EMBL" id="PJQM01001458">
    <property type="protein sequence ID" value="RCI02286.1"/>
    <property type="molecule type" value="Genomic_DNA"/>
</dbReference>
<keyword evidence="3" id="KW-1185">Reference proteome</keyword>
<name>A0A367KJB1_RHIST</name>
<evidence type="ECO:0000313" key="2">
    <source>
        <dbReference type="EMBL" id="RCI02286.1"/>
    </source>
</evidence>
<proteinExistence type="predicted"/>
<dbReference type="Pfam" id="PF23207">
    <property type="entry name" value="PH_SPO71"/>
    <property type="match status" value="1"/>
</dbReference>
<evidence type="ECO:0000259" key="1">
    <source>
        <dbReference type="Pfam" id="PF23207"/>
    </source>
</evidence>
<gene>
    <name evidence="2" type="ORF">CU098_011582</name>
</gene>
<feature type="non-terminal residue" evidence="2">
    <location>
        <position position="532"/>
    </location>
</feature>
<dbReference type="AlphaFoldDB" id="A0A367KJB1"/>
<sequence>MGSIDNNDSAQYEKFWHRKQCSNRLFIGPWDLKSTSEHWNEVRKLSFILKKSDVFFLKLIYFKQPSLPESTCTANNLKSPPLVTPNSDGTSFLTARSRNTNASSISAFTPIHSYSTQRNEEEEEDYGFDYTSDLTENIKDQTKTLIKDDNASITTVKPTKKNPIMSLTSRLPFTTTAVSPNIAEPITAKQKKQRRRHRLDSKSLLWKRAGSLFVPRKPVNPNEFQVPQPTGATIKRGPVVSMRTVTDRLGSEPTRYKASKESRYNLLMEKWKQVELVLTRSYISTYSSSTFFWPKHRLESRIHFEGSRKPKDLELFLFSPVDYTFGLRFSSNSGKIPTTVVMMFKARTFLQCQEWYMQLYKLLPANAKRPFPSYCEVYIPLLELTLNLPLEETEGCYDITLSDVKNAVMTVIEADGRENKLSCVDDEELCLCWSTKERAEWVHWSHSFLNPEQRIDWAICPQSIEQTHRLELRVIEHSPYDILLEEGVTLKEPLPVEGFLLCTSNFFGLAAKFAKKPQYFASFDQYLFYVPS</sequence>